<evidence type="ECO:0000313" key="2">
    <source>
        <dbReference type="EMBL" id="SEJ31930.1"/>
    </source>
</evidence>
<proteinExistence type="predicted"/>
<reference evidence="2 3" key="1">
    <citation type="submission" date="2016-10" db="EMBL/GenBank/DDBJ databases">
        <authorList>
            <person name="de Groot N.N."/>
        </authorList>
    </citation>
    <scope>NUCLEOTIDE SEQUENCE [LARGE SCALE GENOMIC DNA]</scope>
    <source>
        <strain evidence="2 3">DSM 19938</strain>
    </source>
</reference>
<evidence type="ECO:0000256" key="1">
    <source>
        <dbReference type="SAM" id="Coils"/>
    </source>
</evidence>
<keyword evidence="1" id="KW-0175">Coiled coil</keyword>
<keyword evidence="3" id="KW-1185">Reference proteome</keyword>
<dbReference type="EMBL" id="FNXY01000006">
    <property type="protein sequence ID" value="SEJ31930.1"/>
    <property type="molecule type" value="Genomic_DNA"/>
</dbReference>
<dbReference type="RefSeq" id="WP_090338163.1">
    <property type="nucleotide sequence ID" value="NZ_FNXY01000006.1"/>
</dbReference>
<evidence type="ECO:0000313" key="3">
    <source>
        <dbReference type="Proteomes" id="UP000199532"/>
    </source>
</evidence>
<dbReference type="Proteomes" id="UP000199532">
    <property type="component" value="Unassembled WGS sequence"/>
</dbReference>
<name>A0A1H6Y474_9BACT</name>
<protein>
    <submittedName>
        <fullName evidence="2">Uncharacterized protein</fullName>
    </submittedName>
</protein>
<dbReference type="OrthoDB" id="965593at2"/>
<accession>A0A1H6Y474</accession>
<dbReference type="AlphaFoldDB" id="A0A1H6Y474"/>
<organism evidence="2 3">
    <name type="scientific">Dyadobacter koreensis</name>
    <dbReference type="NCBI Taxonomy" id="408657"/>
    <lineage>
        <taxon>Bacteria</taxon>
        <taxon>Pseudomonadati</taxon>
        <taxon>Bacteroidota</taxon>
        <taxon>Cytophagia</taxon>
        <taxon>Cytophagales</taxon>
        <taxon>Spirosomataceae</taxon>
        <taxon>Dyadobacter</taxon>
    </lineage>
</organism>
<gene>
    <name evidence="2" type="ORF">SAMN04487995_4174</name>
</gene>
<sequence>MENQKEREIKELQEKIMAKRQQVEFEKTEIDLNTEFASENRENPDVSEEFKNFYDPAGNVIERGELKELSDAEEDLIRLIDRLNKLIHQEN</sequence>
<feature type="coiled-coil region" evidence="1">
    <location>
        <begin position="2"/>
        <end position="29"/>
    </location>
</feature>